<reference evidence="4 5" key="1">
    <citation type="submission" date="2019-02" db="EMBL/GenBank/DDBJ databases">
        <title>Draft Genome Sequence of Streptomyces sp. AM-2504, identified by 16S rRNA comparative analysis as a Streptomyces Kasugaensis strain.</title>
        <authorList>
            <person name="Napolioni V."/>
            <person name="Giuliodori A.M."/>
            <person name="Spurio R."/>
            <person name="Fabbretti A."/>
        </authorList>
    </citation>
    <scope>NUCLEOTIDE SEQUENCE [LARGE SCALE GENOMIC DNA]</scope>
    <source>
        <strain evidence="4 5">AM-2504</strain>
    </source>
</reference>
<accession>A0A4Q9HW99</accession>
<evidence type="ECO:0000256" key="1">
    <source>
        <dbReference type="SAM" id="MobiDB-lite"/>
    </source>
</evidence>
<keyword evidence="5" id="KW-1185">Reference proteome</keyword>
<dbReference type="Pfam" id="PF11716">
    <property type="entry name" value="MDMPI_N"/>
    <property type="match status" value="1"/>
</dbReference>
<sequence length="301" mass="32127">MRTAVRPPPGRTADGAGTHSRPAEGDPAATALRSPAGPLSVAAGTLDGMDITEHLERLRLDGTLLADAADAAGPDARVPACPEWQVRDLVSHIGRVHHGAAQFLTDRAERPGRFPEAPELADSELIPWLREGHRLLVATLTAAPPDLTVWTFLPAPSPLAFWARRQAHETAVHRVDAQQAAGMALSPLPAAFAADGIDELLAGFHSLDRSSVRTDVPRTLRVRATDVADADWTVHLSTEPPRTVRTGTAESGPAPQEPADSTVEGPAEELYLALWNRLPWDGLTVTGDPAPVRLWQEKAGI</sequence>
<name>A0A4Q9HW99_STRKA</name>
<dbReference type="InterPro" id="IPR024344">
    <property type="entry name" value="MDMPI_metal-binding"/>
</dbReference>
<feature type="region of interest" description="Disordered" evidence="1">
    <location>
        <begin position="1"/>
        <end position="36"/>
    </location>
</feature>
<keyword evidence="4" id="KW-0670">Pyruvate</keyword>
<evidence type="ECO:0000259" key="3">
    <source>
        <dbReference type="Pfam" id="PF11716"/>
    </source>
</evidence>
<dbReference type="PANTHER" id="PTHR40758">
    <property type="entry name" value="CONSERVED PROTEIN"/>
    <property type="match status" value="1"/>
</dbReference>
<dbReference type="GO" id="GO:0046872">
    <property type="term" value="F:metal ion binding"/>
    <property type="evidence" value="ECO:0007669"/>
    <property type="project" value="InterPro"/>
</dbReference>
<dbReference type="InterPro" id="IPR034660">
    <property type="entry name" value="DinB/YfiT-like"/>
</dbReference>
<dbReference type="EMBL" id="SIXH01000079">
    <property type="protein sequence ID" value="TBO59474.1"/>
    <property type="molecule type" value="Genomic_DNA"/>
</dbReference>
<feature type="domain" description="Mycothiol-dependent maleylpyruvate isomerase metal-binding" evidence="3">
    <location>
        <begin position="64"/>
        <end position="178"/>
    </location>
</feature>
<dbReference type="AlphaFoldDB" id="A0A4Q9HW99"/>
<evidence type="ECO:0000313" key="5">
    <source>
        <dbReference type="Proteomes" id="UP000292452"/>
    </source>
</evidence>
<keyword evidence="4" id="KW-0413">Isomerase</keyword>
<dbReference type="Proteomes" id="UP000292452">
    <property type="component" value="Unassembled WGS sequence"/>
</dbReference>
<dbReference type="Pfam" id="PF07398">
    <property type="entry name" value="MDMPI_C"/>
    <property type="match status" value="1"/>
</dbReference>
<comment type="caution">
    <text evidence="4">The sequence shown here is derived from an EMBL/GenBank/DDBJ whole genome shotgun (WGS) entry which is preliminary data.</text>
</comment>
<protein>
    <submittedName>
        <fullName evidence="4">Maleylpyruvate isomerase family mycothiol-dependent enzyme</fullName>
    </submittedName>
</protein>
<dbReference type="GO" id="GO:0005886">
    <property type="term" value="C:plasma membrane"/>
    <property type="evidence" value="ECO:0007669"/>
    <property type="project" value="TreeGrafter"/>
</dbReference>
<dbReference type="GO" id="GO:0016853">
    <property type="term" value="F:isomerase activity"/>
    <property type="evidence" value="ECO:0007669"/>
    <property type="project" value="UniProtKB-KW"/>
</dbReference>
<feature type="domain" description="MDMPI C-terminal" evidence="2">
    <location>
        <begin position="192"/>
        <end position="290"/>
    </location>
</feature>
<proteinExistence type="predicted"/>
<dbReference type="InterPro" id="IPR010872">
    <property type="entry name" value="MDMPI_C-term_domain"/>
</dbReference>
<dbReference type="InterPro" id="IPR017517">
    <property type="entry name" value="Maleyloyr_isom"/>
</dbReference>
<evidence type="ECO:0000259" key="2">
    <source>
        <dbReference type="Pfam" id="PF07398"/>
    </source>
</evidence>
<feature type="compositionally biased region" description="Pro residues" evidence="1">
    <location>
        <begin position="1"/>
        <end position="10"/>
    </location>
</feature>
<dbReference type="SUPFAM" id="SSF109854">
    <property type="entry name" value="DinB/YfiT-like putative metalloenzymes"/>
    <property type="match status" value="1"/>
</dbReference>
<evidence type="ECO:0000313" key="4">
    <source>
        <dbReference type="EMBL" id="TBO59474.1"/>
    </source>
</evidence>
<dbReference type="NCBIfam" id="TIGR03083">
    <property type="entry name" value="maleylpyruvate isomerase family mycothiol-dependent enzyme"/>
    <property type="match status" value="1"/>
</dbReference>
<gene>
    <name evidence="4" type="ORF">EYS09_11795</name>
</gene>
<dbReference type="PANTHER" id="PTHR40758:SF1">
    <property type="entry name" value="CONSERVED PROTEIN"/>
    <property type="match status" value="1"/>
</dbReference>
<feature type="region of interest" description="Disordered" evidence="1">
    <location>
        <begin position="238"/>
        <end position="264"/>
    </location>
</feature>
<organism evidence="4 5">
    <name type="scientific">Streptomyces kasugaensis</name>
    <dbReference type="NCBI Taxonomy" id="1946"/>
    <lineage>
        <taxon>Bacteria</taxon>
        <taxon>Bacillati</taxon>
        <taxon>Actinomycetota</taxon>
        <taxon>Actinomycetes</taxon>
        <taxon>Kitasatosporales</taxon>
        <taxon>Streptomycetaceae</taxon>
        <taxon>Streptomyces</taxon>
    </lineage>
</organism>